<protein>
    <submittedName>
        <fullName evidence="2">Mitochondrial carrier protein</fullName>
    </submittedName>
</protein>
<name>A0AC34FAJ0_9BILA</name>
<sequence length="258" mass="27935">MSLKTTTTSLSSTTNLKGPPVPIETHLAVAAPGNHNEVKIGTPKYMLLSGFAGGIVAGGSHFLVTPIDVIHVRIQSHSPRFSKFFAAFRTTFAEEGVRGLARGWAPNLIGYSAQGFAKFGLYETLKKEYSAAVGVEFAAKHKTAIYLLAGASAETVGTLLLAPFESVKIRVQTCADIPPQFRRALPYIWKAEGVNGLFKGLAPLLLRQIPYTASKFVCFEWSREIIYQKILKVDPVTLNSSEKMAVTITAGIIAGMLF</sequence>
<evidence type="ECO:0000313" key="2">
    <source>
        <dbReference type="WBParaSite" id="ES5_v2.g14235.t1"/>
    </source>
</evidence>
<organism evidence="1 2">
    <name type="scientific">Panagrolaimus sp. ES5</name>
    <dbReference type="NCBI Taxonomy" id="591445"/>
    <lineage>
        <taxon>Eukaryota</taxon>
        <taxon>Metazoa</taxon>
        <taxon>Ecdysozoa</taxon>
        <taxon>Nematoda</taxon>
        <taxon>Chromadorea</taxon>
        <taxon>Rhabditida</taxon>
        <taxon>Tylenchina</taxon>
        <taxon>Panagrolaimomorpha</taxon>
        <taxon>Panagrolaimoidea</taxon>
        <taxon>Panagrolaimidae</taxon>
        <taxon>Panagrolaimus</taxon>
    </lineage>
</organism>
<dbReference type="Proteomes" id="UP000887579">
    <property type="component" value="Unplaced"/>
</dbReference>
<reference evidence="2" key="1">
    <citation type="submission" date="2022-11" db="UniProtKB">
        <authorList>
            <consortium name="WormBaseParasite"/>
        </authorList>
    </citation>
    <scope>IDENTIFICATION</scope>
</reference>
<dbReference type="WBParaSite" id="ES5_v2.g14235.t1">
    <property type="protein sequence ID" value="ES5_v2.g14235.t1"/>
    <property type="gene ID" value="ES5_v2.g14235"/>
</dbReference>
<evidence type="ECO:0000313" key="1">
    <source>
        <dbReference type="Proteomes" id="UP000887579"/>
    </source>
</evidence>
<proteinExistence type="predicted"/>
<accession>A0AC34FAJ0</accession>